<organism evidence="3 4">
    <name type="scientific">Microlunatus endophyticus</name>
    <dbReference type="NCBI Taxonomy" id="1716077"/>
    <lineage>
        <taxon>Bacteria</taxon>
        <taxon>Bacillati</taxon>
        <taxon>Actinomycetota</taxon>
        <taxon>Actinomycetes</taxon>
        <taxon>Propionibacteriales</taxon>
        <taxon>Propionibacteriaceae</taxon>
        <taxon>Microlunatus</taxon>
    </lineage>
</organism>
<reference evidence="3" key="1">
    <citation type="journal article" date="2014" name="Int. J. Syst. Evol. Microbiol.">
        <title>Complete genome sequence of Corynebacterium casei LMG S-19264T (=DSM 44701T), isolated from a smear-ripened cheese.</title>
        <authorList>
            <consortium name="US DOE Joint Genome Institute (JGI-PGF)"/>
            <person name="Walter F."/>
            <person name="Albersmeier A."/>
            <person name="Kalinowski J."/>
            <person name="Ruckert C."/>
        </authorList>
    </citation>
    <scope>NUCLEOTIDE SEQUENCE</scope>
    <source>
        <strain evidence="3">CGMCC 4.7306</strain>
    </source>
</reference>
<keyword evidence="4" id="KW-1185">Reference proteome</keyword>
<dbReference type="RefSeq" id="WP_188898108.1">
    <property type="nucleotide sequence ID" value="NZ_BMMZ01000017.1"/>
</dbReference>
<evidence type="ECO:0000313" key="4">
    <source>
        <dbReference type="Proteomes" id="UP000613840"/>
    </source>
</evidence>
<gene>
    <name evidence="3" type="ORF">GCM10011575_45190</name>
</gene>
<dbReference type="AlphaFoldDB" id="A0A917SIW8"/>
<evidence type="ECO:0000313" key="3">
    <source>
        <dbReference type="EMBL" id="GGL81843.1"/>
    </source>
</evidence>
<feature type="compositionally biased region" description="Polar residues" evidence="1">
    <location>
        <begin position="157"/>
        <end position="167"/>
    </location>
</feature>
<name>A0A917SIW8_9ACTN</name>
<comment type="caution">
    <text evidence="3">The sequence shown here is derived from an EMBL/GenBank/DDBJ whole genome shotgun (WGS) entry which is preliminary data.</text>
</comment>
<evidence type="ECO:0000259" key="2">
    <source>
        <dbReference type="Pfam" id="PF10979"/>
    </source>
</evidence>
<protein>
    <recommendedName>
        <fullName evidence="2">DUF2786 domain-containing protein</fullName>
    </recommendedName>
</protein>
<reference evidence="3" key="2">
    <citation type="submission" date="2020-09" db="EMBL/GenBank/DDBJ databases">
        <authorList>
            <person name="Sun Q."/>
            <person name="Zhou Y."/>
        </authorList>
    </citation>
    <scope>NUCLEOTIDE SEQUENCE</scope>
    <source>
        <strain evidence="3">CGMCC 4.7306</strain>
    </source>
</reference>
<dbReference type="EMBL" id="BMMZ01000017">
    <property type="protein sequence ID" value="GGL81843.1"/>
    <property type="molecule type" value="Genomic_DNA"/>
</dbReference>
<feature type="domain" description="DUF2786" evidence="2">
    <location>
        <begin position="181"/>
        <end position="219"/>
    </location>
</feature>
<feature type="region of interest" description="Disordered" evidence="1">
    <location>
        <begin position="152"/>
        <end position="177"/>
    </location>
</feature>
<sequence length="405" mass="44567">MIDHGVRMAASGRPADLIERELTDLYETSAAATEDWLDPEFVIGEEIITMIGNRWERGWQPADLLHYLSRKNPKVDDLGAAAAREQLRRSGLDQRLPPEWQQQLDGHPIRRPRPTGRADWLFGIDADPIRAWPRVLHLMLRLRQMHPLAPVGPPPSQWSRTPRSTLGAQVRTPRPHRDSDLLDRVRALLAKAESTTFSAEAEALTAKAQELTARHSIDEALVNAGGPGRRYDVSARRLHLDNPYAMTKALLVQEVAGANQVRAIWDEAAGASTVIGMEVDLEQVELLVTSLLVQATRAMTEAAHGTRSGSVNRSPTFRRSFLSAYATRIGERLSEASDRVAAEYGTELVPVLAERRAAVDEAVDELFPHVSRGGSRTVDLRGWQAGTAAADQAVLPRGRLSGGGD</sequence>
<proteinExistence type="predicted"/>
<dbReference type="InterPro" id="IPR024498">
    <property type="entry name" value="DUF2786"/>
</dbReference>
<dbReference type="Proteomes" id="UP000613840">
    <property type="component" value="Unassembled WGS sequence"/>
</dbReference>
<accession>A0A917SIW8</accession>
<evidence type="ECO:0000256" key="1">
    <source>
        <dbReference type="SAM" id="MobiDB-lite"/>
    </source>
</evidence>
<dbReference type="Pfam" id="PF10979">
    <property type="entry name" value="DUF2786"/>
    <property type="match status" value="1"/>
</dbReference>